<evidence type="ECO:0000313" key="5">
    <source>
        <dbReference type="Proteomes" id="UP000295506"/>
    </source>
</evidence>
<evidence type="ECO:0000313" key="2">
    <source>
        <dbReference type="EMBL" id="AMK12314.1"/>
    </source>
</evidence>
<evidence type="ECO:0000259" key="1">
    <source>
        <dbReference type="PROSITE" id="PS51833"/>
    </source>
</evidence>
<reference evidence="2 4" key="1">
    <citation type="journal article" date="2016" name="Front. Microbiol.">
        <title>Genome Sequence of the Piezophilic, Mesophilic Sulfate-Reducing Bacterium Desulfovibrio indicus J2T.</title>
        <authorList>
            <person name="Cao J."/>
            <person name="Maignien L."/>
            <person name="Shao Z."/>
            <person name="Alain K."/>
            <person name="Jebbar M."/>
        </authorList>
    </citation>
    <scope>NUCLEOTIDE SEQUENCE [LARGE SCALE GENOMIC DNA]</scope>
    <source>
        <strain evidence="2 4">J2</strain>
    </source>
</reference>
<accession>A0A126QQU3</accession>
<dbReference type="EMBL" id="SOBK01000002">
    <property type="protein sequence ID" value="TDT90595.1"/>
    <property type="molecule type" value="Genomic_DNA"/>
</dbReference>
<keyword evidence="4" id="KW-1185">Reference proteome</keyword>
<dbReference type="InterPro" id="IPR003607">
    <property type="entry name" value="HD/PDEase_dom"/>
</dbReference>
<dbReference type="Proteomes" id="UP000055611">
    <property type="component" value="Chromosome"/>
</dbReference>
<dbReference type="OrthoDB" id="9803649at2"/>
<protein>
    <submittedName>
        <fullName evidence="2">Metal-dependent hydrolase</fullName>
    </submittedName>
    <submittedName>
        <fullName evidence="3">Nucleotidyltransferase with HDIG domain</fullName>
    </submittedName>
</protein>
<organism evidence="3 5">
    <name type="scientific">Pseudodesulfovibrio indicus</name>
    <dbReference type="NCBI Taxonomy" id="1716143"/>
    <lineage>
        <taxon>Bacteria</taxon>
        <taxon>Pseudomonadati</taxon>
        <taxon>Thermodesulfobacteriota</taxon>
        <taxon>Desulfovibrionia</taxon>
        <taxon>Desulfovibrionales</taxon>
        <taxon>Desulfovibrionaceae</taxon>
    </lineage>
</organism>
<sequence length="286" mass="31649">MNQDRIQGFLQELPQMRQDLPFSPEVLRTLFVQTGGGSLASLEDVGKTLGKDQGLTTRILSLANSAYYGLQAEVQSVPRAAAVLGMAEIRNIVLALGVNGLTRRYPIPEDFDLGEYWTHQFLVAMVAKELSDMTDVGKPDNLFTSGLLHDIGKLITALKRPDDWAAIREKAESDEMTDSEAEEDYWGLDHAVIGALVLRSWDLPATLVEPVNWHHSPDLSPEHSTESNVICLADCVTHAVTDPEGPYVERVEQLCQAVDVDMDDIMEVGEELLDSDDIEQFVNILS</sequence>
<dbReference type="Proteomes" id="UP000295506">
    <property type="component" value="Unassembled WGS sequence"/>
</dbReference>
<dbReference type="GO" id="GO:0016787">
    <property type="term" value="F:hydrolase activity"/>
    <property type="evidence" value="ECO:0007669"/>
    <property type="project" value="UniProtKB-KW"/>
</dbReference>
<dbReference type="NCBIfam" id="TIGR00277">
    <property type="entry name" value="HDIG"/>
    <property type="match status" value="1"/>
</dbReference>
<dbReference type="InterPro" id="IPR013976">
    <property type="entry name" value="HDOD"/>
</dbReference>
<proteinExistence type="predicted"/>
<dbReference type="Gene3D" id="1.10.3210.10">
    <property type="entry name" value="Hypothetical protein af1432"/>
    <property type="match status" value="1"/>
</dbReference>
<keyword evidence="2" id="KW-0378">Hydrolase</keyword>
<evidence type="ECO:0000313" key="4">
    <source>
        <dbReference type="Proteomes" id="UP000055611"/>
    </source>
</evidence>
<dbReference type="EMBL" id="CP014206">
    <property type="protein sequence ID" value="AMK12314.1"/>
    <property type="molecule type" value="Genomic_DNA"/>
</dbReference>
<dbReference type="Pfam" id="PF08668">
    <property type="entry name" value="HDOD"/>
    <property type="match status" value="1"/>
</dbReference>
<dbReference type="SUPFAM" id="SSF109604">
    <property type="entry name" value="HD-domain/PDEase-like"/>
    <property type="match status" value="1"/>
</dbReference>
<dbReference type="KEGG" id="dej:AWY79_14965"/>
<dbReference type="PANTHER" id="PTHR33525:SF3">
    <property type="entry name" value="RIBONUCLEASE Y"/>
    <property type="match status" value="1"/>
</dbReference>
<name>A0A126QQU3_9BACT</name>
<gene>
    <name evidence="2" type="ORF">AWY79_14965</name>
    <name evidence="3" type="ORF">EDC59_10225</name>
</gene>
<dbReference type="RefSeq" id="WP_066805701.1">
    <property type="nucleotide sequence ID" value="NZ_CP014206.1"/>
</dbReference>
<dbReference type="InterPro" id="IPR006675">
    <property type="entry name" value="HDIG_dom"/>
</dbReference>
<dbReference type="AlphaFoldDB" id="A0A126QQU3"/>
<reference evidence="3 5" key="2">
    <citation type="submission" date="2019-03" db="EMBL/GenBank/DDBJ databases">
        <title>Genomic Encyclopedia of Type Strains, Phase IV (KMG-IV): sequencing the most valuable type-strain genomes for metagenomic binning, comparative biology and taxonomic classification.</title>
        <authorList>
            <person name="Goeker M."/>
        </authorList>
    </citation>
    <scope>NUCLEOTIDE SEQUENCE [LARGE SCALE GENOMIC DNA]</scope>
    <source>
        <strain evidence="3 5">DSM 101483</strain>
    </source>
</reference>
<dbReference type="PANTHER" id="PTHR33525">
    <property type="match status" value="1"/>
</dbReference>
<feature type="domain" description="HDOD" evidence="1">
    <location>
        <begin position="20"/>
        <end position="217"/>
    </location>
</feature>
<evidence type="ECO:0000313" key="3">
    <source>
        <dbReference type="EMBL" id="TDT90595.1"/>
    </source>
</evidence>
<dbReference type="PROSITE" id="PS51833">
    <property type="entry name" value="HDOD"/>
    <property type="match status" value="1"/>
</dbReference>
<dbReference type="CDD" id="cd00077">
    <property type="entry name" value="HDc"/>
    <property type="match status" value="1"/>
</dbReference>
<dbReference type="InterPro" id="IPR052340">
    <property type="entry name" value="RNase_Y/CdgJ"/>
</dbReference>